<dbReference type="RefSeq" id="WP_015362240.1">
    <property type="nucleotide sequence ID" value="NZ_QKZR01000001.1"/>
</dbReference>
<evidence type="ECO:0000259" key="1">
    <source>
        <dbReference type="Pfam" id="PF05697"/>
    </source>
</evidence>
<accession>A0ABX5Q313</accession>
<dbReference type="Gene3D" id="1.10.3120.10">
    <property type="entry name" value="Trigger factor, C-terminal domain"/>
    <property type="match status" value="1"/>
</dbReference>
<protein>
    <submittedName>
        <fullName evidence="2">Trigger factor</fullName>
    </submittedName>
</protein>
<dbReference type="InterPro" id="IPR037041">
    <property type="entry name" value="Trigger_fac_C_sf"/>
</dbReference>
<dbReference type="SUPFAM" id="SSF102735">
    <property type="entry name" value="Trigger factor ribosome-binding domain"/>
    <property type="match status" value="1"/>
</dbReference>
<evidence type="ECO:0000313" key="2">
    <source>
        <dbReference type="EMBL" id="PZX44390.1"/>
    </source>
</evidence>
<dbReference type="InterPro" id="IPR005215">
    <property type="entry name" value="Trig_fac"/>
</dbReference>
<dbReference type="InterPro" id="IPR027304">
    <property type="entry name" value="Trigger_fact/SurA_dom_sf"/>
</dbReference>
<dbReference type="InterPro" id="IPR008881">
    <property type="entry name" value="Trigger_fac_ribosome-bd_bac"/>
</dbReference>
<sequence length="442" mass="51032">MNIKRTDIDALNATLTLEITKEDYQEKVDKILADYRKTANIPGFRKGHIPASLIRKKYRTPVLVEEINKMIQEKLNSYITEEDLNLLGNPLPKAQEEIDWGKDDFIFEFEIGLAPDFEVDVKGKKAITQYEIKTDDKTINDQIDRIRENYGKLIAKKEVAEGDEVTGVFRNDEEEINVDATFSTSKIKGKSNLKKFVGAKVGDTLELKTKGLFNEDHDLASSLKIEHDKAKDLNVSVQFEITEVNEREKAELNQEFYDKLFGPGAVNSEEELKEKLREDAGKQFAQQTDQKLLTDVTESLIENTKFDLPADFLKKWIANNGENELTEEEAAAEYERSEKGLRYQLIESNIVKNNEDLQLKFEDLQDYSRTMIKAQMAQYGHTDATDEEVDQVVARIMSNQEEVKRMSEQLQNEKMLKFFKENAKLKKKELTYEEFIKEAYDA</sequence>
<reference evidence="2 3" key="1">
    <citation type="submission" date="2018-06" db="EMBL/GenBank/DDBJ databases">
        <title>Genomic Encyclopedia of Archaeal and Bacterial Type Strains, Phase II (KMG-II): from individual species to whole genera.</title>
        <authorList>
            <person name="Goeker M."/>
        </authorList>
    </citation>
    <scope>NUCLEOTIDE SEQUENCE [LARGE SCALE GENOMIC DNA]</scope>
    <source>
        <strain evidence="2 3">DSM 17205</strain>
    </source>
</reference>
<organism evidence="2 3">
    <name type="scientific">Nonlabens dokdonensis</name>
    <dbReference type="NCBI Taxonomy" id="328515"/>
    <lineage>
        <taxon>Bacteria</taxon>
        <taxon>Pseudomonadati</taxon>
        <taxon>Bacteroidota</taxon>
        <taxon>Flavobacteriia</taxon>
        <taxon>Flavobacteriales</taxon>
        <taxon>Flavobacteriaceae</taxon>
        <taxon>Nonlabens</taxon>
    </lineage>
</organism>
<name>A0ABX5Q313_9FLAO</name>
<dbReference type="InterPro" id="IPR036611">
    <property type="entry name" value="Trigger_fac_ribosome-bd_sf"/>
</dbReference>
<proteinExistence type="predicted"/>
<dbReference type="EMBL" id="QKZR01000001">
    <property type="protein sequence ID" value="PZX44390.1"/>
    <property type="molecule type" value="Genomic_DNA"/>
</dbReference>
<keyword evidence="3" id="KW-1185">Reference proteome</keyword>
<comment type="caution">
    <text evidence="2">The sequence shown here is derived from an EMBL/GenBank/DDBJ whole genome shotgun (WGS) entry which is preliminary data.</text>
</comment>
<dbReference type="PIRSF" id="PIRSF003095">
    <property type="entry name" value="Trigger_factor"/>
    <property type="match status" value="1"/>
</dbReference>
<dbReference type="Gene3D" id="3.30.70.1050">
    <property type="entry name" value="Trigger factor ribosome-binding domain"/>
    <property type="match status" value="1"/>
</dbReference>
<dbReference type="Pfam" id="PF05697">
    <property type="entry name" value="Trigger_N"/>
    <property type="match status" value="1"/>
</dbReference>
<dbReference type="SUPFAM" id="SSF109998">
    <property type="entry name" value="Triger factor/SurA peptide-binding domain-like"/>
    <property type="match status" value="1"/>
</dbReference>
<dbReference type="Proteomes" id="UP000248584">
    <property type="component" value="Unassembled WGS sequence"/>
</dbReference>
<dbReference type="NCBIfam" id="TIGR00115">
    <property type="entry name" value="tig"/>
    <property type="match status" value="1"/>
</dbReference>
<evidence type="ECO:0000313" key="3">
    <source>
        <dbReference type="Proteomes" id="UP000248584"/>
    </source>
</evidence>
<gene>
    <name evidence="2" type="ORF">LX97_01401</name>
</gene>
<feature type="domain" description="Trigger factor ribosome-binding bacterial" evidence="1">
    <location>
        <begin position="1"/>
        <end position="146"/>
    </location>
</feature>